<evidence type="ECO:0000256" key="2">
    <source>
        <dbReference type="SAM" id="Phobius"/>
    </source>
</evidence>
<evidence type="ECO:0000256" key="1">
    <source>
        <dbReference type="SAM" id="MobiDB-lite"/>
    </source>
</evidence>
<evidence type="ECO:0000313" key="3">
    <source>
        <dbReference type="EMBL" id="AKU96356.1"/>
    </source>
</evidence>
<feature type="transmembrane region" description="Helical" evidence="2">
    <location>
        <begin position="147"/>
        <end position="165"/>
    </location>
</feature>
<dbReference type="Proteomes" id="UP000064967">
    <property type="component" value="Chromosome"/>
</dbReference>
<keyword evidence="2" id="KW-1133">Transmembrane helix</keyword>
<sequence>MSDTPRHIRAERGLTPRTSTLRGEGWLRESPRNYVPRGWENVRHSALRKCLFLPIPKELAAYGANQLPSAPPTYVAPPKALVAPQNVVPHKRNPAKDVRLFPAYDPHHAPHRQATRQSPRESSPHVAGSPPVVVAARKHGAWWEDPIAIGSLLVIAPPIGLAAVWSSRRYGNEARWALTVMTGLMMCLVSAVFVALIVAR</sequence>
<feature type="transmembrane region" description="Helical" evidence="2">
    <location>
        <begin position="177"/>
        <end position="199"/>
    </location>
</feature>
<feature type="region of interest" description="Disordered" evidence="1">
    <location>
        <begin position="105"/>
        <end position="129"/>
    </location>
</feature>
<name>A0A0K1PSL3_9BACT</name>
<evidence type="ECO:0000313" key="4">
    <source>
        <dbReference type="Proteomes" id="UP000064967"/>
    </source>
</evidence>
<protein>
    <submittedName>
        <fullName evidence="3">Uncharacterized protein</fullName>
    </submittedName>
</protein>
<organism evidence="3 4">
    <name type="scientific">Labilithrix luteola</name>
    <dbReference type="NCBI Taxonomy" id="1391654"/>
    <lineage>
        <taxon>Bacteria</taxon>
        <taxon>Pseudomonadati</taxon>
        <taxon>Myxococcota</taxon>
        <taxon>Polyangia</taxon>
        <taxon>Polyangiales</taxon>
        <taxon>Labilitrichaceae</taxon>
        <taxon>Labilithrix</taxon>
    </lineage>
</organism>
<proteinExistence type="predicted"/>
<accession>A0A0K1PSL3</accession>
<keyword evidence="2" id="KW-0812">Transmembrane</keyword>
<reference evidence="3 4" key="1">
    <citation type="submission" date="2015-08" db="EMBL/GenBank/DDBJ databases">
        <authorList>
            <person name="Babu N.S."/>
            <person name="Beckwith C.J."/>
            <person name="Beseler K.G."/>
            <person name="Brison A."/>
            <person name="Carone J.V."/>
            <person name="Caskin T.P."/>
            <person name="Diamond M."/>
            <person name="Durham M.E."/>
            <person name="Foxe J.M."/>
            <person name="Go M."/>
            <person name="Henderson B.A."/>
            <person name="Jones I.B."/>
            <person name="McGettigan J.A."/>
            <person name="Micheletti S.J."/>
            <person name="Nasrallah M.E."/>
            <person name="Ortiz D."/>
            <person name="Piller C.R."/>
            <person name="Privatt S.R."/>
            <person name="Schneider S.L."/>
            <person name="Sharp S."/>
            <person name="Smith T.C."/>
            <person name="Stanton J.D."/>
            <person name="Ullery H.E."/>
            <person name="Wilson R.J."/>
            <person name="Serrano M.G."/>
            <person name="Buck G."/>
            <person name="Lee V."/>
            <person name="Wang Y."/>
            <person name="Carvalho R."/>
            <person name="Voegtly L."/>
            <person name="Shi R."/>
            <person name="Duckworth R."/>
            <person name="Johnson A."/>
            <person name="Loviza R."/>
            <person name="Walstead R."/>
            <person name="Shah Z."/>
            <person name="Kiflezghi M."/>
            <person name="Wade K."/>
            <person name="Ball S.L."/>
            <person name="Bradley K.W."/>
            <person name="Asai D.J."/>
            <person name="Bowman C.A."/>
            <person name="Russell D.A."/>
            <person name="Pope W.H."/>
            <person name="Jacobs-Sera D."/>
            <person name="Hendrix R.W."/>
            <person name="Hatfull G.F."/>
        </authorList>
    </citation>
    <scope>NUCLEOTIDE SEQUENCE [LARGE SCALE GENOMIC DNA]</scope>
    <source>
        <strain evidence="3 4">DSM 27648</strain>
    </source>
</reference>
<dbReference type="KEGG" id="llu:AKJ09_03020"/>
<dbReference type="STRING" id="1391654.AKJ09_03020"/>
<dbReference type="EMBL" id="CP012333">
    <property type="protein sequence ID" value="AKU96356.1"/>
    <property type="molecule type" value="Genomic_DNA"/>
</dbReference>
<dbReference type="RefSeq" id="WP_146647657.1">
    <property type="nucleotide sequence ID" value="NZ_CP012333.1"/>
</dbReference>
<keyword evidence="2" id="KW-0472">Membrane</keyword>
<gene>
    <name evidence="3" type="ORF">AKJ09_03020</name>
</gene>
<dbReference type="AlphaFoldDB" id="A0A0K1PSL3"/>
<keyword evidence="4" id="KW-1185">Reference proteome</keyword>